<evidence type="ECO:0000259" key="12">
    <source>
        <dbReference type="PROSITE" id="PS51198"/>
    </source>
</evidence>
<keyword evidence="5" id="KW-0413">Isomerase</keyword>
<keyword evidence="2 9" id="KW-0378">Hydrolase</keyword>
<dbReference type="PANTHER" id="PTHR11070">
    <property type="entry name" value="UVRD / RECB / PCRA DNA HELICASE FAMILY MEMBER"/>
    <property type="match status" value="1"/>
</dbReference>
<evidence type="ECO:0000256" key="7">
    <source>
        <dbReference type="ARBA" id="ARBA00034808"/>
    </source>
</evidence>
<evidence type="ECO:0000313" key="13">
    <source>
        <dbReference type="EMBL" id="KRX10425.1"/>
    </source>
</evidence>
<dbReference type="Gene3D" id="3.40.50.300">
    <property type="entry name" value="P-loop containing nucleotide triphosphate hydrolases"/>
    <property type="match status" value="3"/>
</dbReference>
<gene>
    <name evidence="13" type="ORF">PPERSA_10524</name>
</gene>
<comment type="catalytic activity">
    <reaction evidence="8">
        <text>ATP + H2O = ADP + phosphate + H(+)</text>
        <dbReference type="Rhea" id="RHEA:13065"/>
        <dbReference type="ChEBI" id="CHEBI:15377"/>
        <dbReference type="ChEBI" id="CHEBI:15378"/>
        <dbReference type="ChEBI" id="CHEBI:30616"/>
        <dbReference type="ChEBI" id="CHEBI:43474"/>
        <dbReference type="ChEBI" id="CHEBI:456216"/>
        <dbReference type="EC" id="5.6.2.4"/>
    </reaction>
</comment>
<feature type="domain" description="UvrD-like helicase ATP-binding" evidence="12">
    <location>
        <begin position="8"/>
        <end position="236"/>
    </location>
</feature>
<accession>A0A0V0R7G9</accession>
<evidence type="ECO:0000256" key="2">
    <source>
        <dbReference type="ARBA" id="ARBA00022801"/>
    </source>
</evidence>
<dbReference type="PANTHER" id="PTHR11070:SF30">
    <property type="entry name" value="F-BOX DNA HELICASE 1"/>
    <property type="match status" value="1"/>
</dbReference>
<evidence type="ECO:0000256" key="11">
    <source>
        <dbReference type="SAM" id="MobiDB-lite"/>
    </source>
</evidence>
<dbReference type="PROSITE" id="PS51198">
    <property type="entry name" value="UVRD_HELICASE_ATP_BIND"/>
    <property type="match status" value="1"/>
</dbReference>
<dbReference type="GO" id="GO:0000725">
    <property type="term" value="P:recombinational repair"/>
    <property type="evidence" value="ECO:0007669"/>
    <property type="project" value="TreeGrafter"/>
</dbReference>
<dbReference type="Pfam" id="PF13361">
    <property type="entry name" value="UvrD_C"/>
    <property type="match status" value="2"/>
</dbReference>
<dbReference type="EMBL" id="LDAU01000028">
    <property type="protein sequence ID" value="KRX10425.1"/>
    <property type="molecule type" value="Genomic_DNA"/>
</dbReference>
<dbReference type="SUPFAM" id="SSF52540">
    <property type="entry name" value="P-loop containing nucleoside triphosphate hydrolases"/>
    <property type="match status" value="1"/>
</dbReference>
<name>A0A0V0R7G9_PSEPJ</name>
<evidence type="ECO:0000313" key="14">
    <source>
        <dbReference type="Proteomes" id="UP000054937"/>
    </source>
</evidence>
<keyword evidence="1 9" id="KW-0547">Nucleotide-binding</keyword>
<evidence type="ECO:0000256" key="1">
    <source>
        <dbReference type="ARBA" id="ARBA00022741"/>
    </source>
</evidence>
<dbReference type="GO" id="GO:0003677">
    <property type="term" value="F:DNA binding"/>
    <property type="evidence" value="ECO:0007669"/>
    <property type="project" value="InterPro"/>
</dbReference>
<dbReference type="GO" id="GO:0005524">
    <property type="term" value="F:ATP binding"/>
    <property type="evidence" value="ECO:0007669"/>
    <property type="project" value="UniProtKB-UniRule"/>
</dbReference>
<feature type="region of interest" description="Disordered" evidence="11">
    <location>
        <begin position="352"/>
        <end position="380"/>
    </location>
</feature>
<dbReference type="InterPro" id="IPR027417">
    <property type="entry name" value="P-loop_NTPase"/>
</dbReference>
<sequence length="1074" mass="127318">MFGSSAVYLNDQQLSIVNSNIDENQKILACAGSGKTTTIICRIKFLVEKGVDPSKIWMTAFNIDAARQIKEKLSLVMGKELSEKVKVNNIDKISKGLLCKFDTNFQKKISLQSKEMEKMKEKFDEEGLTESEFNRKGYYKIKDFTPMLLKYFQQNQQVVPQMFDYFFFDEFQDVNPDEYEFLKYLAHQGVKVSVIGDDAQNIYSFRDSVVDIIQSQINKDIPNIKSYYLTTNYRSSPEIVHFANEVVKASDVLIKKQMLADKFSCEQKPLLKKMNSVEEQNQYVIEYIQQQIYQKQKNPEQIAVLCRNNRPLQIFEDQLLNYNKKQEFKDKQINISPKPINYVANFTSENLNQNKESDENNNQESENNKKNVKGRKNLKNEGKKTQRSLLNFMGSNQNPHFQKPITLSTIHKAKGLEWDVVIIIHCNDEFFPGSSQVEEERRVFYVAVTRAKIQLLITYINNEQVFKLSRFVNQINAKYFEGDFQSQQEIYIENQLRMLKEKNENQQEIKMFEQQQKDEEDFITKDQIQSAKKLFNLEEILNYLDIQGQIKQKYYNKLNLLLEKELNLEFLENVNNFYKKQGGLKIESCNLPGNLGNWIVANNMHNVYYNFLRHFLIRAIIFQVYVNKNDDYELIKKLKLMLINQEAETVLYNGEKEKNFTYIKDQKKYQQFSKSYEIFQCIDKEPLDIIEDIYRVSVMKYILQDKQMFIQREDILKNFMVQSNLLKNCYKKFVCKYIIENSLSSENNLQEFKFGEQLEFQIDENMENYKNVYANLNKEKLQKFKNENNFLKLHTSMDLIIGNTLVIFQFINYQGLQFNDIVRLYFQIAILKIKNINKIQFVKIYNPLKGNVFTINVLKFYDNHMEQFLNLIFEVQTTLIGQIIPQILSKQAQQQIKSKKNITNNPINVRFEGIHDFEDSQSDNYQNENNDIQFKQNEINNKIEQNQNLQRNLNKTVFQGFQSATQILQSQNQEKQQKLEEKNCQFKQTKNNKQGFIQNKINTNNIFNFGFQNAKTYQEQQLKSQDQKFQADNKNNSLKIKVKMIVENETKICQQNKQFQVQKLQQKLNFIQKK</sequence>
<protein>
    <recommendedName>
        <fullName evidence="7">DNA 3'-5' helicase</fullName>
        <ecNumber evidence="7">5.6.2.4</ecNumber>
    </recommendedName>
</protein>
<evidence type="ECO:0000256" key="6">
    <source>
        <dbReference type="ARBA" id="ARBA00034617"/>
    </source>
</evidence>
<dbReference type="AlphaFoldDB" id="A0A0V0R7G9"/>
<evidence type="ECO:0000256" key="8">
    <source>
        <dbReference type="ARBA" id="ARBA00048988"/>
    </source>
</evidence>
<dbReference type="CDD" id="cd17932">
    <property type="entry name" value="DEXQc_UvrD"/>
    <property type="match status" value="1"/>
</dbReference>
<dbReference type="Pfam" id="PF13245">
    <property type="entry name" value="AAA_19"/>
    <property type="match status" value="1"/>
</dbReference>
<dbReference type="GO" id="GO:0016787">
    <property type="term" value="F:hydrolase activity"/>
    <property type="evidence" value="ECO:0007669"/>
    <property type="project" value="UniProtKB-UniRule"/>
</dbReference>
<reference evidence="13 14" key="1">
    <citation type="journal article" date="2015" name="Sci. Rep.">
        <title>Genome of the facultative scuticociliatosis pathogen Pseudocohnilembus persalinus provides insight into its virulence through horizontal gene transfer.</title>
        <authorList>
            <person name="Xiong J."/>
            <person name="Wang G."/>
            <person name="Cheng J."/>
            <person name="Tian M."/>
            <person name="Pan X."/>
            <person name="Warren A."/>
            <person name="Jiang C."/>
            <person name="Yuan D."/>
            <person name="Miao W."/>
        </authorList>
    </citation>
    <scope>NUCLEOTIDE SEQUENCE [LARGE SCALE GENOMIC DNA]</scope>
    <source>
        <strain evidence="13">36N120E</strain>
    </source>
</reference>
<dbReference type="InterPro" id="IPR014016">
    <property type="entry name" value="UvrD-like_ATP-bd"/>
</dbReference>
<dbReference type="CDD" id="cd18807">
    <property type="entry name" value="SF1_C_UvrD"/>
    <property type="match status" value="1"/>
</dbReference>
<feature type="binding site" evidence="9">
    <location>
        <begin position="29"/>
        <end position="36"/>
    </location>
    <ligand>
        <name>ATP</name>
        <dbReference type="ChEBI" id="CHEBI:30616"/>
    </ligand>
</feature>
<proteinExistence type="predicted"/>
<evidence type="ECO:0000256" key="10">
    <source>
        <dbReference type="SAM" id="Coils"/>
    </source>
</evidence>
<dbReference type="GO" id="GO:0043138">
    <property type="term" value="F:3'-5' DNA helicase activity"/>
    <property type="evidence" value="ECO:0007669"/>
    <property type="project" value="UniProtKB-EC"/>
</dbReference>
<evidence type="ECO:0000256" key="5">
    <source>
        <dbReference type="ARBA" id="ARBA00023235"/>
    </source>
</evidence>
<keyword evidence="10" id="KW-0175">Coiled coil</keyword>
<dbReference type="InterPro" id="IPR000212">
    <property type="entry name" value="DNA_helicase_UvrD/REP"/>
</dbReference>
<dbReference type="Proteomes" id="UP000054937">
    <property type="component" value="Unassembled WGS sequence"/>
</dbReference>
<feature type="compositionally biased region" description="Low complexity" evidence="11">
    <location>
        <begin position="352"/>
        <end position="365"/>
    </location>
</feature>
<dbReference type="OMA" id="DENMENY"/>
<comment type="catalytic activity">
    <reaction evidence="6">
        <text>Couples ATP hydrolysis with the unwinding of duplex DNA by translocating in the 3'-5' direction.</text>
        <dbReference type="EC" id="5.6.2.4"/>
    </reaction>
</comment>
<keyword evidence="4 9" id="KW-0067">ATP-binding</keyword>
<dbReference type="EC" id="5.6.2.4" evidence="7"/>
<comment type="caution">
    <text evidence="13">The sequence shown here is derived from an EMBL/GenBank/DDBJ whole genome shotgun (WGS) entry which is preliminary data.</text>
</comment>
<keyword evidence="14" id="KW-1185">Reference proteome</keyword>
<evidence type="ECO:0000256" key="4">
    <source>
        <dbReference type="ARBA" id="ARBA00022840"/>
    </source>
</evidence>
<dbReference type="Gene3D" id="1.10.486.10">
    <property type="entry name" value="PCRA, domain 4"/>
    <property type="match status" value="1"/>
</dbReference>
<evidence type="ECO:0000256" key="9">
    <source>
        <dbReference type="PROSITE-ProRule" id="PRU00560"/>
    </source>
</evidence>
<evidence type="ECO:0000256" key="3">
    <source>
        <dbReference type="ARBA" id="ARBA00022806"/>
    </source>
</evidence>
<dbReference type="InParanoid" id="A0A0V0R7G9"/>
<feature type="coiled-coil region" evidence="10">
    <location>
        <begin position="925"/>
        <end position="992"/>
    </location>
</feature>
<organism evidence="13 14">
    <name type="scientific">Pseudocohnilembus persalinus</name>
    <name type="common">Ciliate</name>
    <dbReference type="NCBI Taxonomy" id="266149"/>
    <lineage>
        <taxon>Eukaryota</taxon>
        <taxon>Sar</taxon>
        <taxon>Alveolata</taxon>
        <taxon>Ciliophora</taxon>
        <taxon>Intramacronucleata</taxon>
        <taxon>Oligohymenophorea</taxon>
        <taxon>Scuticociliatia</taxon>
        <taxon>Philasterida</taxon>
        <taxon>Pseudocohnilembidae</taxon>
        <taxon>Pseudocohnilembus</taxon>
    </lineage>
</organism>
<dbReference type="OrthoDB" id="313343at2759"/>
<keyword evidence="3 9" id="KW-0347">Helicase</keyword>
<dbReference type="InterPro" id="IPR014017">
    <property type="entry name" value="DNA_helicase_UvrD-like_C"/>
</dbReference>